<reference evidence="9 10" key="1">
    <citation type="submission" date="2018-04" db="EMBL/GenBank/DDBJ databases">
        <title>Genomic Encyclopedia of Archaeal and Bacterial Type Strains, Phase II (KMG-II): from individual species to whole genera.</title>
        <authorList>
            <person name="Goeker M."/>
        </authorList>
    </citation>
    <scope>NUCLEOTIDE SEQUENCE [LARGE SCALE GENOMIC DNA]</scope>
    <source>
        <strain evidence="9 10">DSM 12244</strain>
    </source>
</reference>
<name>A0A2T6CA11_9RHOB</name>
<dbReference type="PROSITE" id="PS00716">
    <property type="entry name" value="SIGMA70_2"/>
    <property type="match status" value="1"/>
</dbReference>
<protein>
    <recommendedName>
        <fullName evidence="6">RNA polymerase sigma factor</fullName>
    </recommendedName>
</protein>
<dbReference type="Pfam" id="PF04545">
    <property type="entry name" value="Sigma70_r4"/>
    <property type="match status" value="1"/>
</dbReference>
<dbReference type="PANTHER" id="PTHR30376:SF3">
    <property type="entry name" value="RNA POLYMERASE SIGMA FACTOR RPOH"/>
    <property type="match status" value="1"/>
</dbReference>
<evidence type="ECO:0000256" key="2">
    <source>
        <dbReference type="ARBA" id="ARBA00023015"/>
    </source>
</evidence>
<dbReference type="PANTHER" id="PTHR30376">
    <property type="entry name" value="SIGMA FACTOR RPOH HEAT SHOCK RELATED"/>
    <property type="match status" value="1"/>
</dbReference>
<dbReference type="SUPFAM" id="SSF88946">
    <property type="entry name" value="Sigma2 domain of RNA polymerase sigma factors"/>
    <property type="match status" value="1"/>
</dbReference>
<keyword evidence="5 6" id="KW-0804">Transcription</keyword>
<accession>A0A2T6CA11</accession>
<evidence type="ECO:0000256" key="3">
    <source>
        <dbReference type="ARBA" id="ARBA00023082"/>
    </source>
</evidence>
<dbReference type="Pfam" id="PF04542">
    <property type="entry name" value="Sigma70_r2"/>
    <property type="match status" value="1"/>
</dbReference>
<dbReference type="InterPro" id="IPR013325">
    <property type="entry name" value="RNA_pol_sigma_r2"/>
</dbReference>
<sequence length="227" mass="25708">MTISYAAARNAPLLEFEDERLLIHDWQQAKDRCALEALMLSHARIVFFWARKLSPDKTEQEELVSEGLLGLIRAADMFDLAREVRFSTYARWWVKNSVLTALARLRSVVETPASAKGDAPPIAKQSLDDETVYNFLVSDEPTPEEMVIRNSSLDLMRQRIGEAMSGLDEIDREVVVSRSLKQPPDSIGDLADRLSMSTSKLRQLERRAMSRLKAELMSRGVLTSRAQ</sequence>
<dbReference type="InterPro" id="IPR007627">
    <property type="entry name" value="RNA_pol_sigma70_r2"/>
</dbReference>
<dbReference type="GO" id="GO:0016987">
    <property type="term" value="F:sigma factor activity"/>
    <property type="evidence" value="ECO:0007669"/>
    <property type="project" value="UniProtKB-KW"/>
</dbReference>
<gene>
    <name evidence="9" type="ORF">C8N31_11465</name>
</gene>
<keyword evidence="2 6" id="KW-0805">Transcription regulation</keyword>
<feature type="domain" description="RNA polymerase sigma-70" evidence="8">
    <location>
        <begin position="186"/>
        <end position="212"/>
    </location>
</feature>
<evidence type="ECO:0000313" key="9">
    <source>
        <dbReference type="EMBL" id="PTX65147.1"/>
    </source>
</evidence>
<evidence type="ECO:0000256" key="4">
    <source>
        <dbReference type="ARBA" id="ARBA00023125"/>
    </source>
</evidence>
<organism evidence="9 10">
    <name type="scientific">Sulfitobacter mediterraneus</name>
    <dbReference type="NCBI Taxonomy" id="83219"/>
    <lineage>
        <taxon>Bacteria</taxon>
        <taxon>Pseudomonadati</taxon>
        <taxon>Pseudomonadota</taxon>
        <taxon>Alphaproteobacteria</taxon>
        <taxon>Rhodobacterales</taxon>
        <taxon>Roseobacteraceae</taxon>
        <taxon>Sulfitobacter</taxon>
    </lineage>
</organism>
<dbReference type="PRINTS" id="PR00046">
    <property type="entry name" value="SIGMA70FCT"/>
</dbReference>
<evidence type="ECO:0000256" key="5">
    <source>
        <dbReference type="ARBA" id="ARBA00023163"/>
    </source>
</evidence>
<dbReference type="Proteomes" id="UP000244092">
    <property type="component" value="Unassembled WGS sequence"/>
</dbReference>
<dbReference type="InterPro" id="IPR014284">
    <property type="entry name" value="RNA_pol_sigma-70_dom"/>
</dbReference>
<dbReference type="GO" id="GO:0003677">
    <property type="term" value="F:DNA binding"/>
    <property type="evidence" value="ECO:0007669"/>
    <property type="project" value="UniProtKB-KW"/>
</dbReference>
<comment type="caution">
    <text evidence="9">The sequence shown here is derived from an EMBL/GenBank/DDBJ whole genome shotgun (WGS) entry which is preliminary data.</text>
</comment>
<dbReference type="InterPro" id="IPR000943">
    <property type="entry name" value="RNA_pol_sigma70"/>
</dbReference>
<dbReference type="InterPro" id="IPR007630">
    <property type="entry name" value="RNA_pol_sigma70_r4"/>
</dbReference>
<evidence type="ECO:0000313" key="10">
    <source>
        <dbReference type="Proteomes" id="UP000244092"/>
    </source>
</evidence>
<keyword evidence="4 6" id="KW-0238">DNA-binding</keyword>
<comment type="similarity">
    <text evidence="1 6">Belongs to the sigma-70 factor family.</text>
</comment>
<dbReference type="Gene3D" id="1.20.120.1810">
    <property type="match status" value="1"/>
</dbReference>
<dbReference type="PROSITE" id="PS00715">
    <property type="entry name" value="SIGMA70_1"/>
    <property type="match status" value="1"/>
</dbReference>
<dbReference type="RefSeq" id="WP_025048556.1">
    <property type="nucleotide sequence ID" value="NZ_QBKU01000014.1"/>
</dbReference>
<proteinExistence type="inferred from homology"/>
<dbReference type="NCBIfam" id="TIGR02937">
    <property type="entry name" value="sigma70-ECF"/>
    <property type="match status" value="1"/>
</dbReference>
<feature type="domain" description="RNA polymerase sigma-70" evidence="7">
    <location>
        <begin position="62"/>
        <end position="75"/>
    </location>
</feature>
<dbReference type="SUPFAM" id="SSF88659">
    <property type="entry name" value="Sigma3 and sigma4 domains of RNA polymerase sigma factors"/>
    <property type="match status" value="1"/>
</dbReference>
<dbReference type="EMBL" id="QBKU01000014">
    <property type="protein sequence ID" value="PTX65147.1"/>
    <property type="molecule type" value="Genomic_DNA"/>
</dbReference>
<evidence type="ECO:0000259" key="7">
    <source>
        <dbReference type="PROSITE" id="PS00715"/>
    </source>
</evidence>
<dbReference type="AlphaFoldDB" id="A0A2T6CA11"/>
<dbReference type="Gene3D" id="1.20.140.160">
    <property type="match status" value="1"/>
</dbReference>
<dbReference type="InterPro" id="IPR013324">
    <property type="entry name" value="RNA_pol_sigma_r3/r4-like"/>
</dbReference>
<evidence type="ECO:0000256" key="1">
    <source>
        <dbReference type="ARBA" id="ARBA00007788"/>
    </source>
</evidence>
<keyword evidence="3 6" id="KW-0731">Sigma factor</keyword>
<dbReference type="GO" id="GO:0006352">
    <property type="term" value="P:DNA-templated transcription initiation"/>
    <property type="evidence" value="ECO:0007669"/>
    <property type="project" value="InterPro"/>
</dbReference>
<evidence type="ECO:0000259" key="8">
    <source>
        <dbReference type="PROSITE" id="PS00716"/>
    </source>
</evidence>
<dbReference type="OrthoDB" id="7830913at2"/>
<dbReference type="InterPro" id="IPR050813">
    <property type="entry name" value="Sigma-70_Factor"/>
</dbReference>
<evidence type="ECO:0000256" key="6">
    <source>
        <dbReference type="RuleBase" id="RU362124"/>
    </source>
</evidence>
<comment type="function">
    <text evidence="6">Sigma factors are initiation factors that promote the attachment of RNA polymerase to specific initiation sites and are then released.</text>
</comment>